<dbReference type="Pfam" id="PF02796">
    <property type="entry name" value="HTH_7"/>
    <property type="match status" value="1"/>
</dbReference>
<name>A0A3M3FR40_PSESG</name>
<evidence type="ECO:0000259" key="1">
    <source>
        <dbReference type="Pfam" id="PF02796"/>
    </source>
</evidence>
<dbReference type="AlphaFoldDB" id="A0A3M3FR40"/>
<sequence length="116" mass="12621">MAVPGIVDLSELAEASSGVAKVVLEGVQDMLLRVALQIARDDFEDRRERQRQRQGIDLAKSAGLYRGRKPNAKVHEQIIAFKSGGCSIAETARLAGVSVSQVKRVWSQYLAAKADV</sequence>
<proteinExistence type="predicted"/>
<evidence type="ECO:0000313" key="3">
    <source>
        <dbReference type="Proteomes" id="UP000276829"/>
    </source>
</evidence>
<reference evidence="2 3" key="1">
    <citation type="submission" date="2018-08" db="EMBL/GenBank/DDBJ databases">
        <title>Recombination of ecologically and evolutionarily significant loci maintains genetic cohesion in the Pseudomonas syringae species complex.</title>
        <authorList>
            <person name="Dillon M."/>
            <person name="Thakur S."/>
            <person name="Almeida R.N.D."/>
            <person name="Weir B.S."/>
            <person name="Guttman D.S."/>
        </authorList>
    </citation>
    <scope>NUCLEOTIDE SEQUENCE [LARGE SCALE GENOMIC DNA]</scope>
    <source>
        <strain evidence="2 3">ICMP 4324</strain>
    </source>
</reference>
<dbReference type="GO" id="GO:0003677">
    <property type="term" value="F:DNA binding"/>
    <property type="evidence" value="ECO:0007669"/>
    <property type="project" value="InterPro"/>
</dbReference>
<gene>
    <name evidence="2" type="ORF">ALQ73_01529</name>
</gene>
<feature type="domain" description="Resolvase HTH" evidence="1">
    <location>
        <begin position="67"/>
        <end position="107"/>
    </location>
</feature>
<evidence type="ECO:0000313" key="2">
    <source>
        <dbReference type="EMBL" id="RMM64026.1"/>
    </source>
</evidence>
<dbReference type="InterPro" id="IPR006120">
    <property type="entry name" value="Resolvase_HTH_dom"/>
</dbReference>
<comment type="caution">
    <text evidence="2">The sequence shown here is derived from an EMBL/GenBank/DDBJ whole genome shotgun (WGS) entry which is preliminary data.</text>
</comment>
<dbReference type="Proteomes" id="UP000276829">
    <property type="component" value="Unassembled WGS sequence"/>
</dbReference>
<protein>
    <submittedName>
        <fullName evidence="2">Stability/partitioning determinant</fullName>
    </submittedName>
</protein>
<dbReference type="GO" id="GO:0000150">
    <property type="term" value="F:DNA strand exchange activity"/>
    <property type="evidence" value="ECO:0007669"/>
    <property type="project" value="InterPro"/>
</dbReference>
<accession>A0A3M3FR40</accession>
<dbReference type="EMBL" id="RBON01000267">
    <property type="protein sequence ID" value="RMM64026.1"/>
    <property type="molecule type" value="Genomic_DNA"/>
</dbReference>
<organism evidence="2 3">
    <name type="scientific">Pseudomonas savastanoi pv. glycinea</name>
    <name type="common">Pseudomonas syringae pv. glycinea</name>
    <dbReference type="NCBI Taxonomy" id="318"/>
    <lineage>
        <taxon>Bacteria</taxon>
        <taxon>Pseudomonadati</taxon>
        <taxon>Pseudomonadota</taxon>
        <taxon>Gammaproteobacteria</taxon>
        <taxon>Pseudomonadales</taxon>
        <taxon>Pseudomonadaceae</taxon>
        <taxon>Pseudomonas</taxon>
    </lineage>
</organism>